<sequence>MGKWIGARWVAAAVLALAASGTGAGVGTAAPVEGKTLVVLGDSFSSNAWILESETIDCWHGETSWPTQLSQRMGVAGTSDFLDMSCPGASLDTPPNYTAAWEAKQADKQGAFGPRTELVTLQFGLNDRWGAHETTMWFALQQCVLNLIQGCGPDAAEQGRIPDYREVTGAAYAARIRPVVEYVKYYAPHARILLVGYPELFGSGPESVCFNAFGVARFVQPRGRAAIEFVNRLDTAQREAARLLEIDFYDTRAATAGHGLCSPEPWINDFQDPRDPDAIPFHPSEQGDAVVADGIHAQVGR</sequence>
<dbReference type="PANTHER" id="PTHR37981">
    <property type="entry name" value="LIPASE 2"/>
    <property type="match status" value="1"/>
</dbReference>
<dbReference type="SUPFAM" id="SSF52266">
    <property type="entry name" value="SGNH hydrolase"/>
    <property type="match status" value="1"/>
</dbReference>
<gene>
    <name evidence="5" type="ORF">NCTC1934_04840</name>
</gene>
<protein>
    <submittedName>
        <fullName evidence="5">Lipase 2</fullName>
        <ecNumber evidence="5">3.1.1.3</ecNumber>
    </submittedName>
</protein>
<feature type="disulfide bond" evidence="2">
    <location>
        <begin position="58"/>
        <end position="86"/>
    </location>
</feature>
<dbReference type="Proteomes" id="UP000255467">
    <property type="component" value="Unassembled WGS sequence"/>
</dbReference>
<evidence type="ECO:0000259" key="4">
    <source>
        <dbReference type="Pfam" id="PF13472"/>
    </source>
</evidence>
<evidence type="ECO:0000256" key="2">
    <source>
        <dbReference type="PIRSR" id="PIRSR637460-2"/>
    </source>
</evidence>
<feature type="signal peptide" evidence="3">
    <location>
        <begin position="1"/>
        <end position="24"/>
    </location>
</feature>
<dbReference type="CDD" id="cd01823">
    <property type="entry name" value="SEST_like"/>
    <property type="match status" value="1"/>
</dbReference>
<reference evidence="5 6" key="1">
    <citation type="submission" date="2018-06" db="EMBL/GenBank/DDBJ databases">
        <authorList>
            <consortium name="Pathogen Informatics"/>
            <person name="Doyle S."/>
        </authorList>
    </citation>
    <scope>NUCLEOTIDE SEQUENCE [LARGE SCALE GENOMIC DNA]</scope>
    <source>
        <strain evidence="5 6">NCTC1934</strain>
    </source>
</reference>
<dbReference type="GO" id="GO:0004806">
    <property type="term" value="F:triacylglycerol lipase activity"/>
    <property type="evidence" value="ECO:0007669"/>
    <property type="project" value="UniProtKB-EC"/>
</dbReference>
<keyword evidence="2" id="KW-1015">Disulfide bond</keyword>
<dbReference type="EC" id="3.1.1.3" evidence="5"/>
<feature type="active site" description="Nucleophile" evidence="1">
    <location>
        <position position="43"/>
    </location>
</feature>
<dbReference type="OrthoDB" id="4529562at2"/>
<dbReference type="Pfam" id="PF13472">
    <property type="entry name" value="Lipase_GDSL_2"/>
    <property type="match status" value="1"/>
</dbReference>
<keyword evidence="5" id="KW-0378">Hydrolase</keyword>
<keyword evidence="6" id="KW-1185">Reference proteome</keyword>
<keyword evidence="3" id="KW-0732">Signal</keyword>
<evidence type="ECO:0000256" key="3">
    <source>
        <dbReference type="SAM" id="SignalP"/>
    </source>
</evidence>
<evidence type="ECO:0000313" key="5">
    <source>
        <dbReference type="EMBL" id="SUD47526.1"/>
    </source>
</evidence>
<dbReference type="AlphaFoldDB" id="A0A379JGM8"/>
<dbReference type="STRING" id="1406858.GCA_000710895_00449"/>
<dbReference type="InterPro" id="IPR037460">
    <property type="entry name" value="SEST-like"/>
</dbReference>
<dbReference type="InterPro" id="IPR036514">
    <property type="entry name" value="SGNH_hydro_sf"/>
</dbReference>
<organism evidence="5 6">
    <name type="scientific">Nocardia otitidiscaviarum</name>
    <dbReference type="NCBI Taxonomy" id="1823"/>
    <lineage>
        <taxon>Bacteria</taxon>
        <taxon>Bacillati</taxon>
        <taxon>Actinomycetota</taxon>
        <taxon>Actinomycetes</taxon>
        <taxon>Mycobacteriales</taxon>
        <taxon>Nocardiaceae</taxon>
        <taxon>Nocardia</taxon>
    </lineage>
</organism>
<name>A0A379JGM8_9NOCA</name>
<proteinExistence type="predicted"/>
<dbReference type="EMBL" id="UGRY01000003">
    <property type="protein sequence ID" value="SUD47526.1"/>
    <property type="molecule type" value="Genomic_DNA"/>
</dbReference>
<accession>A0A379JGM8</accession>
<dbReference type="InterPro" id="IPR013830">
    <property type="entry name" value="SGNH_hydro"/>
</dbReference>
<dbReference type="Gene3D" id="3.40.50.1110">
    <property type="entry name" value="SGNH hydrolase"/>
    <property type="match status" value="1"/>
</dbReference>
<evidence type="ECO:0000313" key="6">
    <source>
        <dbReference type="Proteomes" id="UP000255467"/>
    </source>
</evidence>
<evidence type="ECO:0000256" key="1">
    <source>
        <dbReference type="PIRSR" id="PIRSR637460-1"/>
    </source>
</evidence>
<dbReference type="PANTHER" id="PTHR37981:SF1">
    <property type="entry name" value="SGNH HYDROLASE-TYPE ESTERASE DOMAIN-CONTAINING PROTEIN"/>
    <property type="match status" value="1"/>
</dbReference>
<feature type="chain" id="PRO_5039048259" evidence="3">
    <location>
        <begin position="25"/>
        <end position="301"/>
    </location>
</feature>
<dbReference type="GO" id="GO:0006629">
    <property type="term" value="P:lipid metabolic process"/>
    <property type="evidence" value="ECO:0007669"/>
    <property type="project" value="TreeGrafter"/>
</dbReference>
<dbReference type="RefSeq" id="WP_039811784.1">
    <property type="nucleotide sequence ID" value="NZ_UGRY01000003.1"/>
</dbReference>
<feature type="domain" description="SGNH hydrolase-type esterase" evidence="4">
    <location>
        <begin position="39"/>
        <end position="289"/>
    </location>
</feature>
<feature type="active site" evidence="1">
    <location>
        <position position="282"/>
    </location>
</feature>